<sequence length="451" mass="49246">MQSIARRAAALFCFAAALALISTGIAVADDMDPPGAAKTAGAAPVAATTGAGLAAVSSIDLSKLGTPSVATVDLTSESSDLWARMRQGFAMRDLTMDLVTDRQIWYLARPGALRTMLERGRKYLYYIVEELEKRGMPTELALLPLVESAYNPMAYSPARASGLWQFIPSTGKDFNLDQNWWVDERRDVLASTNAALTYLQALYEMHGDWHLALASYNWGENAVARAVAKNKAAGLPTEFAYLSMPQETRYYVPKLQALKNIIANPELFGFKLPPIPNEPYFVPINTAVGMDLHTAAQLAEMPMKEFLELNPSFNRPVIPGQAGHQVIVPKEKADAFVANLENHDRPLLSWRTYAMQHGERIEQVASRFGISVAKLREVNGLAPRVRPGPGYTLLVPTGEAIAMAESAPVLAPKLAFASQTPAPTPRLGKHGASKSRSSAHTRSSKHAKHRR</sequence>
<evidence type="ECO:0000259" key="4">
    <source>
        <dbReference type="PROSITE" id="PS51782"/>
    </source>
</evidence>
<feature type="signal peptide" evidence="3">
    <location>
        <begin position="1"/>
        <end position="28"/>
    </location>
</feature>
<feature type="compositionally biased region" description="Basic residues" evidence="2">
    <location>
        <begin position="427"/>
        <end position="451"/>
    </location>
</feature>
<dbReference type="PANTHER" id="PTHR37423">
    <property type="entry name" value="SOLUBLE LYTIC MUREIN TRANSGLYCOSYLASE-RELATED"/>
    <property type="match status" value="1"/>
</dbReference>
<dbReference type="InterPro" id="IPR023346">
    <property type="entry name" value="Lysozyme-like_dom_sf"/>
</dbReference>
<dbReference type="GO" id="GO:0000270">
    <property type="term" value="P:peptidoglycan metabolic process"/>
    <property type="evidence" value="ECO:0007669"/>
    <property type="project" value="InterPro"/>
</dbReference>
<dbReference type="PROSITE" id="PS51782">
    <property type="entry name" value="LYSM"/>
    <property type="match status" value="1"/>
</dbReference>
<dbReference type="GO" id="GO:0016020">
    <property type="term" value="C:membrane"/>
    <property type="evidence" value="ECO:0007669"/>
    <property type="project" value="InterPro"/>
</dbReference>
<dbReference type="PANTHER" id="PTHR37423:SF2">
    <property type="entry name" value="MEMBRANE-BOUND LYTIC MUREIN TRANSGLYCOSYLASE C"/>
    <property type="match status" value="1"/>
</dbReference>
<organism evidence="5 6">
    <name type="scientific">Niveibacterium umoris</name>
    <dbReference type="NCBI Taxonomy" id="1193620"/>
    <lineage>
        <taxon>Bacteria</taxon>
        <taxon>Pseudomonadati</taxon>
        <taxon>Pseudomonadota</taxon>
        <taxon>Betaproteobacteria</taxon>
        <taxon>Rhodocyclales</taxon>
        <taxon>Rhodocyclaceae</taxon>
        <taxon>Niveibacterium</taxon>
    </lineage>
</organism>
<dbReference type="InterPro" id="IPR008258">
    <property type="entry name" value="Transglycosylase_SLT_dom_1"/>
</dbReference>
<dbReference type="CDD" id="cd16894">
    <property type="entry name" value="MltD-like"/>
    <property type="match status" value="1"/>
</dbReference>
<dbReference type="Gene3D" id="1.10.530.10">
    <property type="match status" value="1"/>
</dbReference>
<evidence type="ECO:0000313" key="6">
    <source>
        <dbReference type="Proteomes" id="UP000561045"/>
    </source>
</evidence>
<dbReference type="GO" id="GO:0008933">
    <property type="term" value="F:peptidoglycan lytic transglycosylase activity"/>
    <property type="evidence" value="ECO:0007669"/>
    <property type="project" value="InterPro"/>
</dbReference>
<reference evidence="5 6" key="1">
    <citation type="submission" date="2020-08" db="EMBL/GenBank/DDBJ databases">
        <title>Genomic Encyclopedia of Type Strains, Phase IV (KMG-IV): sequencing the most valuable type-strain genomes for metagenomic binning, comparative biology and taxonomic classification.</title>
        <authorList>
            <person name="Goeker M."/>
        </authorList>
    </citation>
    <scope>NUCLEOTIDE SEQUENCE [LARGE SCALE GENOMIC DNA]</scope>
    <source>
        <strain evidence="5 6">DSM 106739</strain>
    </source>
</reference>
<dbReference type="InterPro" id="IPR000189">
    <property type="entry name" value="Transglyc_AS"/>
</dbReference>
<evidence type="ECO:0000313" key="5">
    <source>
        <dbReference type="EMBL" id="MBB4010751.1"/>
    </source>
</evidence>
<evidence type="ECO:0000256" key="3">
    <source>
        <dbReference type="SAM" id="SignalP"/>
    </source>
</evidence>
<keyword evidence="6" id="KW-1185">Reference proteome</keyword>
<keyword evidence="3" id="KW-0732">Signal</keyword>
<feature type="region of interest" description="Disordered" evidence="2">
    <location>
        <begin position="417"/>
        <end position="451"/>
    </location>
</feature>
<feature type="domain" description="LysM" evidence="4">
    <location>
        <begin position="351"/>
        <end position="395"/>
    </location>
</feature>
<evidence type="ECO:0000256" key="2">
    <source>
        <dbReference type="SAM" id="MobiDB-lite"/>
    </source>
</evidence>
<gene>
    <name evidence="5" type="ORF">GGR36_000059</name>
</gene>
<accession>A0A840BB47</accession>
<comment type="similarity">
    <text evidence="1">Belongs to the transglycosylase Slt family.</text>
</comment>
<dbReference type="Pfam" id="PF01464">
    <property type="entry name" value="SLT"/>
    <property type="match status" value="1"/>
</dbReference>
<dbReference type="PROSITE" id="PS00922">
    <property type="entry name" value="TRANSGLYCOSYLASE"/>
    <property type="match status" value="1"/>
</dbReference>
<dbReference type="Proteomes" id="UP000561045">
    <property type="component" value="Unassembled WGS sequence"/>
</dbReference>
<protein>
    <submittedName>
        <fullName evidence="5">Membrane-bound lytic murein transglycosylase D</fullName>
    </submittedName>
</protein>
<comment type="caution">
    <text evidence="5">The sequence shown here is derived from an EMBL/GenBank/DDBJ whole genome shotgun (WGS) entry which is preliminary data.</text>
</comment>
<feature type="chain" id="PRO_5032950510" evidence="3">
    <location>
        <begin position="29"/>
        <end position="451"/>
    </location>
</feature>
<dbReference type="InterPro" id="IPR018392">
    <property type="entry name" value="LysM"/>
</dbReference>
<evidence type="ECO:0000256" key="1">
    <source>
        <dbReference type="ARBA" id="ARBA00007734"/>
    </source>
</evidence>
<dbReference type="AlphaFoldDB" id="A0A840BB47"/>
<dbReference type="SUPFAM" id="SSF54106">
    <property type="entry name" value="LysM domain"/>
    <property type="match status" value="1"/>
</dbReference>
<proteinExistence type="inferred from homology"/>
<name>A0A840BB47_9RHOO</name>
<dbReference type="SUPFAM" id="SSF53955">
    <property type="entry name" value="Lysozyme-like"/>
    <property type="match status" value="1"/>
</dbReference>
<dbReference type="InterPro" id="IPR036779">
    <property type="entry name" value="LysM_dom_sf"/>
</dbReference>
<dbReference type="RefSeq" id="WP_183630662.1">
    <property type="nucleotide sequence ID" value="NZ_BAABLE010000011.1"/>
</dbReference>
<dbReference type="EMBL" id="JACIET010000001">
    <property type="protein sequence ID" value="MBB4010751.1"/>
    <property type="molecule type" value="Genomic_DNA"/>
</dbReference>